<evidence type="ECO:0008006" key="2">
    <source>
        <dbReference type="Google" id="ProtNLM"/>
    </source>
</evidence>
<dbReference type="EMBL" id="DTMF01000300">
    <property type="protein sequence ID" value="HGF35160.1"/>
    <property type="molecule type" value="Genomic_DNA"/>
</dbReference>
<protein>
    <recommendedName>
        <fullName evidence="2">DUF5655 domain-containing protein</fullName>
    </recommendedName>
</protein>
<gene>
    <name evidence="1" type="ORF">ENW96_12410</name>
</gene>
<proteinExistence type="predicted"/>
<comment type="caution">
    <text evidence="1">The sequence shown here is derived from an EMBL/GenBank/DDBJ whole genome shotgun (WGS) entry which is preliminary data.</text>
</comment>
<organism evidence="1">
    <name type="scientific">Desulfobacca acetoxidans</name>
    <dbReference type="NCBI Taxonomy" id="60893"/>
    <lineage>
        <taxon>Bacteria</taxon>
        <taxon>Pseudomonadati</taxon>
        <taxon>Thermodesulfobacteriota</taxon>
        <taxon>Desulfobaccia</taxon>
        <taxon>Desulfobaccales</taxon>
        <taxon>Desulfobaccaceae</taxon>
        <taxon>Desulfobacca</taxon>
    </lineage>
</organism>
<evidence type="ECO:0000313" key="1">
    <source>
        <dbReference type="EMBL" id="HGF35160.1"/>
    </source>
</evidence>
<sequence>MELSRDLRARTTRKIDEIKQVWPNLNSLLTSLDKSLTCFQISQVADGHKAIFRFQNDYGLEIFKYFDSDFFEIVVIRFPGEGIDTYEFATDTGVSRFNLGCTEEDIFQICSQVSRLNQA</sequence>
<reference evidence="1" key="1">
    <citation type="journal article" date="2020" name="mSystems">
        <title>Genome- and Community-Level Interaction Insights into Carbon Utilization and Element Cycling Functions of Hydrothermarchaeota in Hydrothermal Sediment.</title>
        <authorList>
            <person name="Zhou Z."/>
            <person name="Liu Y."/>
            <person name="Xu W."/>
            <person name="Pan J."/>
            <person name="Luo Z.H."/>
            <person name="Li M."/>
        </authorList>
    </citation>
    <scope>NUCLEOTIDE SEQUENCE [LARGE SCALE GENOMIC DNA]</scope>
    <source>
        <strain evidence="1">SpSt-897</strain>
    </source>
</reference>
<accession>A0A7C3V9A7</accession>
<dbReference type="AlphaFoldDB" id="A0A7C3V9A7"/>
<name>A0A7C3V9A7_9BACT</name>